<dbReference type="InterPro" id="IPR036093">
    <property type="entry name" value="NAC_dom_sf"/>
</dbReference>
<gene>
    <name evidence="7" type="ORF">BAE44_0016602</name>
</gene>
<feature type="region of interest" description="Disordered" evidence="5">
    <location>
        <begin position="1"/>
        <end position="23"/>
    </location>
</feature>
<comment type="caution">
    <text evidence="7">The sequence shown here is derived from an EMBL/GenBank/DDBJ whole genome shotgun (WGS) entry which is preliminary data.</text>
</comment>
<dbReference type="Proteomes" id="UP000095767">
    <property type="component" value="Unassembled WGS sequence"/>
</dbReference>
<dbReference type="GO" id="GO:0006355">
    <property type="term" value="P:regulation of DNA-templated transcription"/>
    <property type="evidence" value="ECO:0007669"/>
    <property type="project" value="InterPro"/>
</dbReference>
<feature type="region of interest" description="Disordered" evidence="5">
    <location>
        <begin position="352"/>
        <end position="371"/>
    </location>
</feature>
<organism evidence="7 8">
    <name type="scientific">Dichanthelium oligosanthes</name>
    <dbReference type="NCBI Taxonomy" id="888268"/>
    <lineage>
        <taxon>Eukaryota</taxon>
        <taxon>Viridiplantae</taxon>
        <taxon>Streptophyta</taxon>
        <taxon>Embryophyta</taxon>
        <taxon>Tracheophyta</taxon>
        <taxon>Spermatophyta</taxon>
        <taxon>Magnoliopsida</taxon>
        <taxon>Liliopsida</taxon>
        <taxon>Poales</taxon>
        <taxon>Poaceae</taxon>
        <taxon>PACMAD clade</taxon>
        <taxon>Panicoideae</taxon>
        <taxon>Panicodae</taxon>
        <taxon>Paniceae</taxon>
        <taxon>Dichantheliinae</taxon>
        <taxon>Dichanthelium</taxon>
    </lineage>
</organism>
<evidence type="ECO:0000313" key="7">
    <source>
        <dbReference type="EMBL" id="OEL22380.1"/>
    </source>
</evidence>
<feature type="domain" description="NAC" evidence="6">
    <location>
        <begin position="12"/>
        <end position="177"/>
    </location>
</feature>
<feature type="compositionally biased region" description="Low complexity" evidence="5">
    <location>
        <begin position="481"/>
        <end position="491"/>
    </location>
</feature>
<evidence type="ECO:0000256" key="1">
    <source>
        <dbReference type="ARBA" id="ARBA00023015"/>
    </source>
</evidence>
<evidence type="ECO:0000313" key="8">
    <source>
        <dbReference type="Proteomes" id="UP000095767"/>
    </source>
</evidence>
<evidence type="ECO:0000256" key="5">
    <source>
        <dbReference type="SAM" id="MobiDB-lite"/>
    </source>
</evidence>
<name>A0A1E5VB50_9POAL</name>
<dbReference type="PANTHER" id="PTHR31719:SF243">
    <property type="entry name" value="NAC DOMAIN-CONTAINING PROTEIN"/>
    <property type="match status" value="1"/>
</dbReference>
<feature type="region of interest" description="Disordered" evidence="5">
    <location>
        <begin position="469"/>
        <end position="497"/>
    </location>
</feature>
<dbReference type="SUPFAM" id="SSF101941">
    <property type="entry name" value="NAC domain"/>
    <property type="match status" value="1"/>
</dbReference>
<feature type="region of interest" description="Disordered" evidence="5">
    <location>
        <begin position="179"/>
        <end position="228"/>
    </location>
</feature>
<protein>
    <recommendedName>
        <fullName evidence="6">NAC domain-containing protein</fullName>
    </recommendedName>
</protein>
<dbReference type="PROSITE" id="PS51005">
    <property type="entry name" value="NAC"/>
    <property type="match status" value="1"/>
</dbReference>
<dbReference type="Gene3D" id="2.170.150.80">
    <property type="entry name" value="NAC domain"/>
    <property type="match status" value="1"/>
</dbReference>
<dbReference type="InterPro" id="IPR003441">
    <property type="entry name" value="NAC-dom"/>
</dbReference>
<dbReference type="EMBL" id="LWDX02045500">
    <property type="protein sequence ID" value="OEL22380.1"/>
    <property type="molecule type" value="Genomic_DNA"/>
</dbReference>
<keyword evidence="1" id="KW-0805">Transcription regulation</keyword>
<keyword evidence="2" id="KW-0238">DNA-binding</keyword>
<keyword evidence="8" id="KW-1185">Reference proteome</keyword>
<keyword evidence="3" id="KW-0804">Transcription</keyword>
<dbReference type="PANTHER" id="PTHR31719">
    <property type="entry name" value="NAC TRANSCRIPTION FACTOR 56"/>
    <property type="match status" value="1"/>
</dbReference>
<evidence type="ECO:0000259" key="6">
    <source>
        <dbReference type="PROSITE" id="PS51005"/>
    </source>
</evidence>
<evidence type="ECO:0000256" key="3">
    <source>
        <dbReference type="ARBA" id="ARBA00023163"/>
    </source>
</evidence>
<dbReference type="GO" id="GO:0003677">
    <property type="term" value="F:DNA binding"/>
    <property type="evidence" value="ECO:0007669"/>
    <property type="project" value="UniProtKB-KW"/>
</dbReference>
<dbReference type="OrthoDB" id="694317at2759"/>
<keyword evidence="4" id="KW-0539">Nucleus</keyword>
<sequence>MRRPLAAETPQPGDPASSTPADDELLGFLRQKLKGEALPAAAGAHFHDADIYAADPATLTLAYQPAPARKGEQGGPGSSWFFFTCVRPKSSSDSRKSRTVGGGAGTWHSERAPRRVLDGEGSCVGHSQYFSFKRRTGKGCSERTDWYMVEFSEAQEGDHERVRGGEPALVLCNIYKKHSSSRSSSSSRSARKRKATEEHVDQSSAPLKAKRRLFEPPAPTPAAASQEQVSSILSIVTSGLYSRGEAAKSLPESSHGLIGCTFDHDQVSHGEIGGTLDHHPIFCSELEASQGMINSTSNYLKFSPETLQHKMSTTPPSLLISEPDASQSKIGGTLDDHLRFWAEAEASQSMIDSPSAYLNPSPEPETWKNKTSTAPPCLLMSEPQAAQNKAALPSLLMSEPETAQNKATLPSLMMSESKTAQNKATLPSLMMSEPETVQGKIGGTSDYLRFWPEPEASQGMINGTSDYLKTSSETEELQNKTSTTTPPSLSTFKPEVPASQGKMATFNSGIQVAGGDTSPAPAHCYGTTNLLMIDGYSSGIPLWGRPWSYASWTANDNVTTLSSCRNLGCTVGAQPTSNLWSTAGFASSPNLCSMPSTTLLPPPLSPSPWYGGPVLWSF</sequence>
<reference evidence="7 8" key="1">
    <citation type="submission" date="2016-09" db="EMBL/GenBank/DDBJ databases">
        <title>The draft genome of Dichanthelium oligosanthes: A C3 panicoid grass species.</title>
        <authorList>
            <person name="Studer A.J."/>
            <person name="Schnable J.C."/>
            <person name="Brutnell T.P."/>
        </authorList>
    </citation>
    <scope>NUCLEOTIDE SEQUENCE [LARGE SCALE GENOMIC DNA]</scope>
    <source>
        <strain evidence="8">cv. Kellogg 1175</strain>
        <tissue evidence="7">Leaf</tissue>
    </source>
</reference>
<dbReference type="STRING" id="888268.A0A1E5VB50"/>
<accession>A0A1E5VB50</accession>
<evidence type="ECO:0000256" key="2">
    <source>
        <dbReference type="ARBA" id="ARBA00023125"/>
    </source>
</evidence>
<proteinExistence type="predicted"/>
<evidence type="ECO:0000256" key="4">
    <source>
        <dbReference type="ARBA" id="ARBA00023242"/>
    </source>
</evidence>
<dbReference type="Pfam" id="PF02365">
    <property type="entry name" value="NAM"/>
    <property type="match status" value="1"/>
</dbReference>
<dbReference type="AlphaFoldDB" id="A0A1E5VB50"/>